<reference evidence="10" key="1">
    <citation type="journal article" date="2019" name="Int. J. Syst. Evol. Microbiol.">
        <title>The Global Catalogue of Microorganisms (GCM) 10K type strain sequencing project: providing services to taxonomists for standard genome sequencing and annotation.</title>
        <authorList>
            <consortium name="The Broad Institute Genomics Platform"/>
            <consortium name="The Broad Institute Genome Sequencing Center for Infectious Disease"/>
            <person name="Wu L."/>
            <person name="Ma J."/>
        </authorList>
    </citation>
    <scope>NUCLEOTIDE SEQUENCE [LARGE SCALE GENOMIC DNA]</scope>
    <source>
        <strain evidence="10">KCTC 42805</strain>
    </source>
</reference>
<feature type="transmembrane region" description="Helical" evidence="6">
    <location>
        <begin position="756"/>
        <end position="777"/>
    </location>
</feature>
<feature type="transmembrane region" description="Helical" evidence="6">
    <location>
        <begin position="413"/>
        <end position="441"/>
    </location>
</feature>
<dbReference type="InterPro" id="IPR025857">
    <property type="entry name" value="MacB_PCD"/>
</dbReference>
<name>A0ABW5M9X5_9BACT</name>
<dbReference type="Proteomes" id="UP001597469">
    <property type="component" value="Unassembled WGS sequence"/>
</dbReference>
<evidence type="ECO:0000259" key="7">
    <source>
        <dbReference type="Pfam" id="PF02687"/>
    </source>
</evidence>
<feature type="domain" description="MacB-like periplasmic core" evidence="8">
    <location>
        <begin position="105"/>
        <end position="323"/>
    </location>
</feature>
<feature type="transmembrane region" description="Helical" evidence="6">
    <location>
        <begin position="106"/>
        <end position="126"/>
    </location>
</feature>
<proteinExistence type="predicted"/>
<dbReference type="Pfam" id="PF12704">
    <property type="entry name" value="MacB_PCD"/>
    <property type="match status" value="2"/>
</dbReference>
<dbReference type="PANTHER" id="PTHR30572:SF18">
    <property type="entry name" value="ABC-TYPE MACROLIDE FAMILY EXPORT SYSTEM PERMEASE COMPONENT 2"/>
    <property type="match status" value="1"/>
</dbReference>
<protein>
    <submittedName>
        <fullName evidence="9">ABC transporter permease</fullName>
    </submittedName>
</protein>
<comment type="subcellular location">
    <subcellularLocation>
        <location evidence="1">Cell membrane</location>
        <topology evidence="1">Multi-pass membrane protein</topology>
    </subcellularLocation>
</comment>
<evidence type="ECO:0000256" key="1">
    <source>
        <dbReference type="ARBA" id="ARBA00004651"/>
    </source>
</evidence>
<organism evidence="9 10">
    <name type="scientific">Spirosoma soli</name>
    <dbReference type="NCBI Taxonomy" id="1770529"/>
    <lineage>
        <taxon>Bacteria</taxon>
        <taxon>Pseudomonadati</taxon>
        <taxon>Bacteroidota</taxon>
        <taxon>Cytophagia</taxon>
        <taxon>Cytophagales</taxon>
        <taxon>Cytophagaceae</taxon>
        <taxon>Spirosoma</taxon>
    </lineage>
</organism>
<evidence type="ECO:0000256" key="3">
    <source>
        <dbReference type="ARBA" id="ARBA00022692"/>
    </source>
</evidence>
<dbReference type="PANTHER" id="PTHR30572">
    <property type="entry name" value="MEMBRANE COMPONENT OF TRANSPORTER-RELATED"/>
    <property type="match status" value="1"/>
</dbReference>
<feature type="transmembrane region" description="Helical" evidence="6">
    <location>
        <begin position="505"/>
        <end position="529"/>
    </location>
</feature>
<accession>A0ABW5M9X5</accession>
<feature type="transmembrane region" description="Helical" evidence="6">
    <location>
        <begin position="461"/>
        <end position="484"/>
    </location>
</feature>
<evidence type="ECO:0000313" key="10">
    <source>
        <dbReference type="Proteomes" id="UP001597469"/>
    </source>
</evidence>
<dbReference type="InterPro" id="IPR050250">
    <property type="entry name" value="Macrolide_Exporter_MacB"/>
</dbReference>
<evidence type="ECO:0000313" key="9">
    <source>
        <dbReference type="EMBL" id="MFD2573043.1"/>
    </source>
</evidence>
<dbReference type="Pfam" id="PF02687">
    <property type="entry name" value="FtsX"/>
    <property type="match status" value="2"/>
</dbReference>
<evidence type="ECO:0000256" key="5">
    <source>
        <dbReference type="ARBA" id="ARBA00023136"/>
    </source>
</evidence>
<keyword evidence="10" id="KW-1185">Reference proteome</keyword>
<keyword evidence="2" id="KW-1003">Cell membrane</keyword>
<feature type="domain" description="ABC3 transporter permease C-terminal" evidence="7">
    <location>
        <begin position="373"/>
        <end position="489"/>
    </location>
</feature>
<feature type="transmembrane region" description="Helical" evidence="6">
    <location>
        <begin position="805"/>
        <end position="824"/>
    </location>
</feature>
<feature type="transmembrane region" description="Helical" evidence="6">
    <location>
        <begin position="370"/>
        <end position="392"/>
    </location>
</feature>
<dbReference type="InterPro" id="IPR047699">
    <property type="entry name" value="Permease_put_prefix"/>
</dbReference>
<sequence>MKSTRSRSSGPPRWADRLLEWCCAPLLLEEVQGDLHERFQRRATLFGQRSARRQYIWEVLGFITKPFAVKRQRSEYSSPFFSHPDMIRNYLKIAWRNIVGSKAFSGINILGLALGIASSLLILLWVQDELSVDNYHANGPQLYHVMQRQMYDGKVETGRFTPGVLADELKKQFPEVVHAAGYTGWEARMTFSVGDKVNKEGGHWAGADWFKMFSIPLLAGTPETALNTPNSLAISRKVAEFYFGNPMTAIGKSIRIDNKSDYQVTAVFENLPSNSSDKYDFLLNWQDCLTRNPWMKDWNNNGPHTRIQLRTDANVAAVDAKLTPFLRKYNKEIGRSFDAQLFLHALPDAYLYSNFKNGQQDGGRIEYVRLFSIVAAFLLLIACINFMNLATARSVKRAREVGVRKVVGAMRGLLVGQFIGESLLLTSMALLIALILINLLLPAFNSLTGKHISLQVNEPQFWLMLIGITIVTGLLAGSYPALFLSSLNPIRVLKGSLKFGAGARLFRQSLVVFQFVLSTLLIVGTIVVYRQVNFIQTKNLGYDRENLIYIPVEGELAAQSTYKTFRDELLRMPGVLSVSSIQEAPHHIGSSTGGVSWPGKDPNVNIEFAQTSVGYDVAKTLKLKLSGRDFSPAFSTDTTNYLINQTAAKRIGYANPVGQPLTMWGKPGKIIGVIEDFHFQSLHTPITPLIFRLSTEPGSQNFMIRTQPGQTQQALASMETLWKQMNPKFPFAYRFADEEYSNLYKSETVVGSLANYFAFLAIFISCLGLFGLAAFTAEQRTKEIGVRKVLGATVPNIITLLSMDFLKLVIIAILIASPIAWYAMTQWMQGFEYKVGVEWWVFVVAGVLAMLVAILTISFQSIKVALMNPVKSLRSE</sequence>
<evidence type="ECO:0000259" key="8">
    <source>
        <dbReference type="Pfam" id="PF12704"/>
    </source>
</evidence>
<keyword evidence="5 6" id="KW-0472">Membrane</keyword>
<dbReference type="EMBL" id="JBHULN010000014">
    <property type="protein sequence ID" value="MFD2573043.1"/>
    <property type="molecule type" value="Genomic_DNA"/>
</dbReference>
<feature type="transmembrane region" description="Helical" evidence="6">
    <location>
        <begin position="839"/>
        <end position="859"/>
    </location>
</feature>
<comment type="caution">
    <text evidence="9">The sequence shown here is derived from an EMBL/GenBank/DDBJ whole genome shotgun (WGS) entry which is preliminary data.</text>
</comment>
<evidence type="ECO:0000256" key="4">
    <source>
        <dbReference type="ARBA" id="ARBA00022989"/>
    </source>
</evidence>
<gene>
    <name evidence="9" type="ORF">ACFSUS_20545</name>
</gene>
<dbReference type="InterPro" id="IPR003838">
    <property type="entry name" value="ABC3_permease_C"/>
</dbReference>
<keyword evidence="3 6" id="KW-0812">Transmembrane</keyword>
<feature type="domain" description="ABC3 transporter permease C-terminal" evidence="7">
    <location>
        <begin position="757"/>
        <end position="869"/>
    </location>
</feature>
<dbReference type="NCBIfam" id="NF038404">
    <property type="entry name" value="perm_prefix_2"/>
    <property type="match status" value="1"/>
</dbReference>
<feature type="domain" description="MacB-like periplasmic core" evidence="8">
    <location>
        <begin position="540"/>
        <end position="716"/>
    </location>
</feature>
<evidence type="ECO:0000256" key="6">
    <source>
        <dbReference type="SAM" id="Phobius"/>
    </source>
</evidence>
<evidence type="ECO:0000256" key="2">
    <source>
        <dbReference type="ARBA" id="ARBA00022475"/>
    </source>
</evidence>
<keyword evidence="4 6" id="KW-1133">Transmembrane helix</keyword>
<dbReference type="RefSeq" id="WP_381525638.1">
    <property type="nucleotide sequence ID" value="NZ_JBHULN010000014.1"/>
</dbReference>